<proteinExistence type="predicted"/>
<keyword evidence="1 3" id="KW-0853">WD repeat</keyword>
<dbReference type="OrthoDB" id="6262491at2759"/>
<feature type="compositionally biased region" description="Basic and acidic residues" evidence="4">
    <location>
        <begin position="367"/>
        <end position="393"/>
    </location>
</feature>
<evidence type="ECO:0000256" key="3">
    <source>
        <dbReference type="PROSITE-ProRule" id="PRU00221"/>
    </source>
</evidence>
<dbReference type="PANTHER" id="PTHR19848:SF8">
    <property type="entry name" value="F-BOX AND WD REPEAT DOMAIN CONTAINING 7"/>
    <property type="match status" value="1"/>
</dbReference>
<feature type="repeat" description="WD" evidence="3">
    <location>
        <begin position="282"/>
        <end position="323"/>
    </location>
</feature>
<dbReference type="SMART" id="SM00320">
    <property type="entry name" value="WD40"/>
    <property type="match status" value="5"/>
</dbReference>
<name>A0A6A6W178_9PEZI</name>
<evidence type="ECO:0000256" key="1">
    <source>
        <dbReference type="ARBA" id="ARBA00022574"/>
    </source>
</evidence>
<protein>
    <submittedName>
        <fullName evidence="5">WD40 repeat-like protein</fullName>
    </submittedName>
</protein>
<sequence>MTSFTSNPDNFFQTTDSIEDAARKANKRNNKNGSPIKLQSKLLAVISDPDDDRYVYVAEAAGCVRRVNIETGKINRTYTGPVAPLNCLALSTRTPRTLFAGCWDKSVWSWLCVSGKQTARYTGHGDFVKAVTCVVVHGTELLITGAADAVIRVWDIEANRAVSALKGHTRGILSLVVDPSTTAAAHESTGVGNGDAKDDDEDGVTLFSSDSTREIRKWCITPSSSRQLTTEPILVHETSITQLYFPAYTDADDPPDLYTASADKSTLCLSRTATPAWKADTVLAHPDFVRAVLVDGDAGVVVTACRDEEVRIWDKSSGELVYTYSGHWEEVLGLAFARKDGVVGVVSVGIDGTVRWWGIGKGDIARAKEEERREQEEKEGAEKEKSAEVKDGLMTEEEEAELAALMEDSD</sequence>
<dbReference type="EMBL" id="ML996577">
    <property type="protein sequence ID" value="KAF2755690.1"/>
    <property type="molecule type" value="Genomic_DNA"/>
</dbReference>
<evidence type="ECO:0000313" key="6">
    <source>
        <dbReference type="Proteomes" id="UP000799437"/>
    </source>
</evidence>
<keyword evidence="6" id="KW-1185">Reference proteome</keyword>
<dbReference type="Proteomes" id="UP000799437">
    <property type="component" value="Unassembled WGS sequence"/>
</dbReference>
<dbReference type="InterPro" id="IPR036322">
    <property type="entry name" value="WD40_repeat_dom_sf"/>
</dbReference>
<feature type="compositionally biased region" description="Acidic residues" evidence="4">
    <location>
        <begin position="394"/>
        <end position="410"/>
    </location>
</feature>
<dbReference type="SUPFAM" id="SSF50978">
    <property type="entry name" value="WD40 repeat-like"/>
    <property type="match status" value="1"/>
</dbReference>
<dbReference type="InterPro" id="IPR001680">
    <property type="entry name" value="WD40_rpt"/>
</dbReference>
<dbReference type="PROSITE" id="PS50294">
    <property type="entry name" value="WD_REPEATS_REGION"/>
    <property type="match status" value="1"/>
</dbReference>
<evidence type="ECO:0000256" key="4">
    <source>
        <dbReference type="SAM" id="MobiDB-lite"/>
    </source>
</evidence>
<dbReference type="PANTHER" id="PTHR19848">
    <property type="entry name" value="WD40 REPEAT PROTEIN"/>
    <property type="match status" value="1"/>
</dbReference>
<dbReference type="RefSeq" id="XP_033598141.1">
    <property type="nucleotide sequence ID" value="XM_033739002.1"/>
</dbReference>
<accession>A0A6A6W178</accession>
<keyword evidence="2" id="KW-0677">Repeat</keyword>
<evidence type="ECO:0000256" key="2">
    <source>
        <dbReference type="ARBA" id="ARBA00022737"/>
    </source>
</evidence>
<dbReference type="Gene3D" id="2.130.10.10">
    <property type="entry name" value="YVTN repeat-like/Quinoprotein amine dehydrogenase"/>
    <property type="match status" value="2"/>
</dbReference>
<feature type="repeat" description="WD" evidence="3">
    <location>
        <begin position="121"/>
        <end position="164"/>
    </location>
</feature>
<dbReference type="GeneID" id="54480056"/>
<feature type="region of interest" description="Disordered" evidence="4">
    <location>
        <begin position="367"/>
        <end position="410"/>
    </location>
</feature>
<dbReference type="InterPro" id="IPR020472">
    <property type="entry name" value="WD40_PAC1"/>
</dbReference>
<organism evidence="5 6">
    <name type="scientific">Pseudovirgaria hyperparasitica</name>
    <dbReference type="NCBI Taxonomy" id="470096"/>
    <lineage>
        <taxon>Eukaryota</taxon>
        <taxon>Fungi</taxon>
        <taxon>Dikarya</taxon>
        <taxon>Ascomycota</taxon>
        <taxon>Pezizomycotina</taxon>
        <taxon>Dothideomycetes</taxon>
        <taxon>Dothideomycetes incertae sedis</taxon>
        <taxon>Acrospermales</taxon>
        <taxon>Acrospermaceae</taxon>
        <taxon>Pseudovirgaria</taxon>
    </lineage>
</organism>
<gene>
    <name evidence="5" type="ORF">EJ05DRAFT_112524</name>
</gene>
<dbReference type="InterPro" id="IPR019775">
    <property type="entry name" value="WD40_repeat_CS"/>
</dbReference>
<dbReference type="InterPro" id="IPR015943">
    <property type="entry name" value="WD40/YVTN_repeat-like_dom_sf"/>
</dbReference>
<dbReference type="Pfam" id="PF00400">
    <property type="entry name" value="WD40"/>
    <property type="match status" value="3"/>
</dbReference>
<dbReference type="AlphaFoldDB" id="A0A6A6W178"/>
<dbReference type="PROSITE" id="PS50082">
    <property type="entry name" value="WD_REPEATS_2"/>
    <property type="match status" value="2"/>
</dbReference>
<evidence type="ECO:0000313" key="5">
    <source>
        <dbReference type="EMBL" id="KAF2755690.1"/>
    </source>
</evidence>
<reference evidence="5" key="1">
    <citation type="journal article" date="2020" name="Stud. Mycol.">
        <title>101 Dothideomycetes genomes: a test case for predicting lifestyles and emergence of pathogens.</title>
        <authorList>
            <person name="Haridas S."/>
            <person name="Albert R."/>
            <person name="Binder M."/>
            <person name="Bloem J."/>
            <person name="Labutti K."/>
            <person name="Salamov A."/>
            <person name="Andreopoulos B."/>
            <person name="Baker S."/>
            <person name="Barry K."/>
            <person name="Bills G."/>
            <person name="Bluhm B."/>
            <person name="Cannon C."/>
            <person name="Castanera R."/>
            <person name="Culley D."/>
            <person name="Daum C."/>
            <person name="Ezra D."/>
            <person name="Gonzalez J."/>
            <person name="Henrissat B."/>
            <person name="Kuo A."/>
            <person name="Liang C."/>
            <person name="Lipzen A."/>
            <person name="Lutzoni F."/>
            <person name="Magnuson J."/>
            <person name="Mondo S."/>
            <person name="Nolan M."/>
            <person name="Ohm R."/>
            <person name="Pangilinan J."/>
            <person name="Park H.-J."/>
            <person name="Ramirez L."/>
            <person name="Alfaro M."/>
            <person name="Sun H."/>
            <person name="Tritt A."/>
            <person name="Yoshinaga Y."/>
            <person name="Zwiers L.-H."/>
            <person name="Turgeon B."/>
            <person name="Goodwin S."/>
            <person name="Spatafora J."/>
            <person name="Crous P."/>
            <person name="Grigoriev I."/>
        </authorList>
    </citation>
    <scope>NUCLEOTIDE SEQUENCE</scope>
    <source>
        <strain evidence="5">CBS 121739</strain>
    </source>
</reference>
<dbReference type="PRINTS" id="PR00320">
    <property type="entry name" value="GPROTEINBRPT"/>
</dbReference>
<dbReference type="PROSITE" id="PS00678">
    <property type="entry name" value="WD_REPEATS_1"/>
    <property type="match status" value="1"/>
</dbReference>